<dbReference type="SMART" id="SM00885">
    <property type="entry name" value="D5_N"/>
    <property type="match status" value="1"/>
</dbReference>
<keyword evidence="7" id="KW-1185">Reference proteome</keyword>
<dbReference type="SUPFAM" id="SSF52540">
    <property type="entry name" value="P-loop containing nucleoside triphosphate hydrolases"/>
    <property type="match status" value="1"/>
</dbReference>
<keyword evidence="1" id="KW-0547">Nucleotide-binding</keyword>
<dbReference type="EMBL" id="GQ918152">
    <property type="protein sequence ID" value="ADO00465.1"/>
    <property type="molecule type" value="Genomic_DNA"/>
</dbReference>
<proteinExistence type="predicted"/>
<dbReference type="GeneID" id="10963843"/>
<evidence type="ECO:0000313" key="7">
    <source>
        <dbReference type="Proteomes" id="UP000112896"/>
    </source>
</evidence>
<dbReference type="KEGG" id="vg:10963843"/>
<dbReference type="RefSeq" id="YP_004732904.1">
    <property type="nucleotide sequence ID" value="NC_015780.1"/>
</dbReference>
<dbReference type="InterPro" id="IPR014818">
    <property type="entry name" value="Phage/plasmid_primase_P4_C"/>
</dbReference>
<evidence type="ECO:0000256" key="3">
    <source>
        <dbReference type="ARBA" id="ARBA00022840"/>
    </source>
</evidence>
<dbReference type="GO" id="GO:0005524">
    <property type="term" value="F:ATP binding"/>
    <property type="evidence" value="ECO:0007669"/>
    <property type="project" value="UniProtKB-KW"/>
</dbReference>
<dbReference type="PROSITE" id="PS51206">
    <property type="entry name" value="SF3_HELICASE_1"/>
    <property type="match status" value="1"/>
</dbReference>
<evidence type="ECO:0000259" key="5">
    <source>
        <dbReference type="PROSITE" id="PS51206"/>
    </source>
</evidence>
<reference evidence="6 7" key="1">
    <citation type="journal article" date="2011" name="J. Virol.">
        <title>Genomic and proteomic analysis of invertebrate iridovirus type 9.</title>
        <authorList>
            <person name="Wong C.K."/>
            <person name="Young V.L."/>
            <person name="Kleffmann T."/>
            <person name="Ward V.K."/>
        </authorList>
    </citation>
    <scope>NUCLEOTIDE SEQUENCE [LARGE SCALE GENOMIC DNA]</scope>
</reference>
<dbReference type="InterPro" id="IPR027417">
    <property type="entry name" value="P-loop_NTPase"/>
</dbReference>
<evidence type="ECO:0000313" key="6">
    <source>
        <dbReference type="EMBL" id="ADO00465.1"/>
    </source>
</evidence>
<dbReference type="InterPro" id="IPR051620">
    <property type="entry name" value="ORF904-like_C"/>
</dbReference>
<name>G0T5E7_IRV9</name>
<dbReference type="InterPro" id="IPR014819">
    <property type="entry name" value="PriCT_2"/>
</dbReference>
<dbReference type="InterPro" id="IPR056443">
    <property type="entry name" value="AEP_C962R"/>
</dbReference>
<dbReference type="PANTHER" id="PTHR35372">
    <property type="entry name" value="ATP BINDING PROTEIN-RELATED"/>
    <property type="match status" value="1"/>
</dbReference>
<evidence type="ECO:0000256" key="4">
    <source>
        <dbReference type="SAM" id="MobiDB-lite"/>
    </source>
</evidence>
<dbReference type="GO" id="GO:0016817">
    <property type="term" value="F:hydrolase activity, acting on acid anhydrides"/>
    <property type="evidence" value="ECO:0007669"/>
    <property type="project" value="InterPro"/>
</dbReference>
<accession>G0T5E7</accession>
<dbReference type="Proteomes" id="UP000112896">
    <property type="component" value="Segment"/>
</dbReference>
<dbReference type="Pfam" id="PF08706">
    <property type="entry name" value="D5_N"/>
    <property type="match status" value="1"/>
</dbReference>
<protein>
    <recommendedName>
        <fullName evidence="5">SF3 helicase domain-containing protein</fullName>
    </recommendedName>
</protein>
<dbReference type="PANTHER" id="PTHR35372:SF2">
    <property type="entry name" value="SF3 HELICASE DOMAIN-CONTAINING PROTEIN"/>
    <property type="match status" value="1"/>
</dbReference>
<dbReference type="Gene3D" id="3.40.50.300">
    <property type="entry name" value="P-loop containing nucleotide triphosphate hydrolases"/>
    <property type="match status" value="1"/>
</dbReference>
<dbReference type="Pfam" id="PF08707">
    <property type="entry name" value="PriCT_2"/>
    <property type="match status" value="1"/>
</dbReference>
<sequence length="962" mass="111641">MNQPINKVYSLLKRSKNCGLVGSSGYTHVSMGNIGGHYYLSATNDHEFYQNYNQLVNDGTRVCLAEKQGDYTPLLGDIDIKIKVESRSNTCKNVRTLYSNEELLGTIKCFQDTIQKFVLKCNPKILTCVVLEKKPYIQTKIKKNEEGESSTVKEIFFLKNGFHLHFPYLFLEKEKIKNVLIPKIKESISLFTLGNGKKLFTDYTENPETFVDDVTTKCWLMYGSSKSEDLKPYIVTEVYNSDLNKIELVEAFKLGQFFTREEEPLNVTEENVTSLLPQLLSVSPIRKEIFNIKTPIDLKVPTKVYLKQKLKDIEVVESAQCIRKNLLQAKELLKILKVKRADEYNSWWDIGIILFNIGHGCEEAFKLWDRWSRNSDNYDEDACLDVWEKMEKRDPRSRQTKGIGSLRWYAKQDNIKRYNELVEKSHGLHLEEDDILKSVLSTEIMTTDAPLARLLLDMYSDSYIFSDDGWYSFNGTIWAPLKVLKEFRFKMENISEKYKQFKKKIMDLLYQEDVSDSGRGSDEDSGEEEEEKLTKKNKAILTAKKQDINKAINKLENFTSQNGILKMCEVLFYNEEFAELLDDNPLIIAFKNGVFDFETLTFRKGLQSDYLSKTLNIAYDESLTEESTEVKVLHDFLCKICPDKSVRKYFIDQTCEVFRGGNRDKIAMFWTGNGNNGKSVTQRLFETMIGKKLAIKLSTNVLTERIQPGQPNPQLSRLRGGVRWGVFDEWGKTEQILSGSLNVLTGGDSLPCRDLFQKGSDSRDFTPMFKMLCICNELPCLKDAVDATWDRIRIIPFESKFVSRDKCPPTLKEQKQKKIFLCDTEMTQKDRMELLAKSLGWYLIQIFIKKEESRRDGSYNPIIPDKVNDAKLKYQAKCDILAFFMEETYIKTDNLECKVKFDDMYVSFKSWYINSFSGKMITLNKHEFIEMVKNKYNLSDADKFLKGYSWNRKYDDDSDDVD</sequence>
<evidence type="ECO:0000256" key="2">
    <source>
        <dbReference type="ARBA" id="ARBA00022801"/>
    </source>
</evidence>
<organism evidence="6 7">
    <name type="scientific">Wiseana iridescent virus</name>
    <name type="common">WIV</name>
    <name type="synonym">Insect iridescent virus type 9</name>
    <dbReference type="NCBI Taxonomy" id="68347"/>
    <lineage>
        <taxon>Viruses</taxon>
        <taxon>Varidnaviria</taxon>
        <taxon>Bamfordvirae</taxon>
        <taxon>Nucleocytoviricota</taxon>
        <taxon>Megaviricetes</taxon>
        <taxon>Pimascovirales</taxon>
        <taxon>Pimascovirales incertae sedis</taxon>
        <taxon>Iridoviridae</taxon>
        <taxon>Betairidovirinae</taxon>
        <taxon>Chloriridovirus</taxon>
        <taxon>Chloriridovirus wiseana1</taxon>
        <taxon>Invertebrate iridescent virus 9</taxon>
    </lineage>
</organism>
<evidence type="ECO:0000256" key="1">
    <source>
        <dbReference type="ARBA" id="ARBA00022741"/>
    </source>
</evidence>
<keyword evidence="3" id="KW-0067">ATP-binding</keyword>
<dbReference type="InterPro" id="IPR014015">
    <property type="entry name" value="Helicase_SF3_DNA-vir"/>
</dbReference>
<organismHost>
    <name type="scientific">Wiseana cervinata</name>
    <dbReference type="NCBI Taxonomy" id="107013"/>
</organismHost>
<feature type="region of interest" description="Disordered" evidence="4">
    <location>
        <begin position="514"/>
        <end position="534"/>
    </location>
</feature>
<keyword evidence="2" id="KW-0378">Hydrolase</keyword>
<dbReference type="Pfam" id="PF23162">
    <property type="entry name" value="AEP_C962R"/>
    <property type="match status" value="1"/>
</dbReference>
<feature type="domain" description="SF3 helicase" evidence="5">
    <location>
        <begin position="628"/>
        <end position="810"/>
    </location>
</feature>